<reference evidence="3 5" key="3">
    <citation type="journal article" date="2015" name="BMC Genomics">
        <title>Sex and parasites: genomic and transcriptomic analysis of Microbotryum lychnidis-dioicae, the biotrophic and plant-castrating anther smut fungus.</title>
        <authorList>
            <person name="Perlin M.H."/>
            <person name="Amselem J."/>
            <person name="Fontanillas E."/>
            <person name="Toh S.S."/>
            <person name="Chen Z."/>
            <person name="Goldberg J."/>
            <person name="Duplessis S."/>
            <person name="Henrissat B."/>
            <person name="Young S."/>
            <person name="Zeng Q."/>
            <person name="Aguileta G."/>
            <person name="Petit E."/>
            <person name="Badouin H."/>
            <person name="Andrews J."/>
            <person name="Razeeq D."/>
            <person name="Gabaldon T."/>
            <person name="Quesneville H."/>
            <person name="Giraud T."/>
            <person name="Hood M.E."/>
            <person name="Schultz D.J."/>
            <person name="Cuomo C.A."/>
        </authorList>
    </citation>
    <scope>NUCLEOTIDE SEQUENCE [LARGE SCALE GENOMIC DNA]</scope>
    <source>
        <strain evidence="5">p1A1 Lamole</strain>
        <strain evidence="3">P1A1 Lamole</strain>
    </source>
</reference>
<feature type="compositionally biased region" description="Low complexity" evidence="1">
    <location>
        <begin position="370"/>
        <end position="414"/>
    </location>
</feature>
<reference evidence="5" key="1">
    <citation type="submission" date="2010-11" db="EMBL/GenBank/DDBJ databases">
        <title>The genome sequence of Microbotryum violaceum strain p1A1 Lamole.</title>
        <authorList>
            <person name="Cuomo C."/>
            <person name="Perlin M."/>
            <person name="Young S.K."/>
            <person name="Zeng Q."/>
            <person name="Gargeya S."/>
            <person name="Alvarado L."/>
            <person name="Berlin A."/>
            <person name="Chapman S.B."/>
            <person name="Chen Z."/>
            <person name="Freedman E."/>
            <person name="Gellesch M."/>
            <person name="Goldberg J."/>
            <person name="Griggs A."/>
            <person name="Gujja S."/>
            <person name="Heilman E."/>
            <person name="Heiman D."/>
            <person name="Howarth C."/>
            <person name="Mehta T."/>
            <person name="Neiman D."/>
            <person name="Pearson M."/>
            <person name="Roberts A."/>
            <person name="Saif S."/>
            <person name="Shea T."/>
            <person name="Shenoy N."/>
            <person name="Sisk P."/>
            <person name="Stolte C."/>
            <person name="Sykes S."/>
            <person name="White J."/>
            <person name="Yandava C."/>
            <person name="Haas B."/>
            <person name="Nusbaum C."/>
            <person name="Birren B."/>
        </authorList>
    </citation>
    <scope>NUCLEOTIDE SEQUENCE [LARGE SCALE GENOMIC DNA]</scope>
    <source>
        <strain evidence="5">p1A1 Lamole</strain>
    </source>
</reference>
<evidence type="ECO:0000256" key="2">
    <source>
        <dbReference type="SAM" id="Phobius"/>
    </source>
</evidence>
<feature type="transmembrane region" description="Helical" evidence="2">
    <location>
        <begin position="274"/>
        <end position="292"/>
    </location>
</feature>
<keyword evidence="5" id="KW-1185">Reference proteome</keyword>
<dbReference type="EMBL" id="AEIJ01000456">
    <property type="status" value="NOT_ANNOTATED_CDS"/>
    <property type="molecule type" value="Genomic_DNA"/>
</dbReference>
<dbReference type="InParanoid" id="U5HBP1"/>
<dbReference type="OrthoDB" id="3357304at2759"/>
<accession>U5HBP1</accession>
<gene>
    <name evidence="3" type="ORF">MVLG_04589</name>
</gene>
<reference evidence="3" key="2">
    <citation type="submission" date="2010-11" db="EMBL/GenBank/DDBJ databases">
        <authorList>
            <consortium name="The Broad Institute Genome Sequencing Platform"/>
            <person name="Earl A."/>
            <person name="Ward D."/>
            <person name="Feldgarden M."/>
            <person name="Gevers D."/>
            <person name="Butler R."/>
            <person name="Young S.K."/>
            <person name="Zeng Q."/>
            <person name="Gargeya S."/>
            <person name="Fitzgerald M."/>
            <person name="Haas B."/>
            <person name="Abouelleil A."/>
            <person name="Alvarado L."/>
            <person name="Arachchi H.M."/>
            <person name="Berlin A."/>
            <person name="Brown A."/>
            <person name="Chapman S.B."/>
            <person name="Chen Z."/>
            <person name="Dunbar C."/>
            <person name="Freedman E."/>
            <person name="Gearin G."/>
            <person name="Gellesch M."/>
            <person name="Goldberg J."/>
            <person name="Griggs A."/>
            <person name="Gujja S."/>
            <person name="Heilman E."/>
            <person name="Heiman D."/>
            <person name="Howarth C."/>
            <person name="Larson L."/>
            <person name="Lui A."/>
            <person name="MacDonald P.J.P."/>
            <person name="Mehta T."/>
            <person name="Montmayeur A."/>
            <person name="Murphy C."/>
            <person name="Neiman D."/>
            <person name="Pearson M."/>
            <person name="Priest M."/>
            <person name="Roberts A."/>
            <person name="Saif S."/>
            <person name="Shea T."/>
            <person name="Shenoy N."/>
            <person name="Sisk P."/>
            <person name="Stolte C."/>
            <person name="Sykes S."/>
            <person name="White J."/>
            <person name="Yandava C."/>
            <person name="Wortman J."/>
            <person name="Nusbaum C."/>
            <person name="Birren B."/>
        </authorList>
    </citation>
    <scope>NUCLEOTIDE SEQUENCE</scope>
    <source>
        <strain evidence="3">P1A1 Lamole</strain>
    </source>
</reference>
<proteinExistence type="predicted"/>
<feature type="transmembrane region" description="Helical" evidence="2">
    <location>
        <begin position="174"/>
        <end position="193"/>
    </location>
</feature>
<dbReference type="OMA" id="LIHITHI"/>
<dbReference type="HOGENOM" id="CLU_016579_1_0_1"/>
<feature type="transmembrane region" description="Helical" evidence="2">
    <location>
        <begin position="85"/>
        <end position="103"/>
    </location>
</feature>
<evidence type="ECO:0000313" key="4">
    <source>
        <dbReference type="EnsemblFungi" id="MVLG_04589T0"/>
    </source>
</evidence>
<feature type="compositionally biased region" description="Pro residues" evidence="1">
    <location>
        <begin position="504"/>
        <end position="518"/>
    </location>
</feature>
<dbReference type="AlphaFoldDB" id="U5HBP1"/>
<evidence type="ECO:0000256" key="1">
    <source>
        <dbReference type="SAM" id="MobiDB-lite"/>
    </source>
</evidence>
<feature type="transmembrane region" description="Helical" evidence="2">
    <location>
        <begin position="213"/>
        <end position="230"/>
    </location>
</feature>
<name>U5HBP1_USTV1</name>
<dbReference type="EnsemblFungi" id="MVLG_04589T0">
    <property type="protein sequence ID" value="MVLG_04589T0"/>
    <property type="gene ID" value="MVLG_04589"/>
</dbReference>
<feature type="region of interest" description="Disordered" evidence="1">
    <location>
        <begin position="474"/>
        <end position="545"/>
    </location>
</feature>
<evidence type="ECO:0000313" key="3">
    <source>
        <dbReference type="EMBL" id="KDE05046.1"/>
    </source>
</evidence>
<evidence type="ECO:0000313" key="5">
    <source>
        <dbReference type="Proteomes" id="UP000017200"/>
    </source>
</evidence>
<keyword evidence="2" id="KW-1133">Transmembrane helix</keyword>
<reference evidence="4" key="4">
    <citation type="submission" date="2015-06" db="UniProtKB">
        <authorList>
            <consortium name="EnsemblFungi"/>
        </authorList>
    </citation>
    <scope>IDENTIFICATION</scope>
</reference>
<organism evidence="3">
    <name type="scientific">Microbotryum lychnidis-dioicae (strain p1A1 Lamole / MvSl-1064)</name>
    <name type="common">Anther smut fungus</name>
    <dbReference type="NCBI Taxonomy" id="683840"/>
    <lineage>
        <taxon>Eukaryota</taxon>
        <taxon>Fungi</taxon>
        <taxon>Dikarya</taxon>
        <taxon>Basidiomycota</taxon>
        <taxon>Pucciniomycotina</taxon>
        <taxon>Microbotryomycetes</taxon>
        <taxon>Microbotryales</taxon>
        <taxon>Microbotryaceae</taxon>
        <taxon>Microbotryum</taxon>
    </lineage>
</organism>
<feature type="compositionally biased region" description="Basic and acidic residues" evidence="1">
    <location>
        <begin position="323"/>
        <end position="333"/>
    </location>
</feature>
<dbReference type="STRING" id="683840.U5HBP1"/>
<feature type="compositionally biased region" description="Basic residues" evidence="1">
    <location>
        <begin position="309"/>
        <end position="322"/>
    </location>
</feature>
<feature type="transmembrane region" description="Helical" evidence="2">
    <location>
        <begin position="242"/>
        <end position="262"/>
    </location>
</feature>
<feature type="transmembrane region" description="Helical" evidence="2">
    <location>
        <begin position="142"/>
        <end position="162"/>
    </location>
</feature>
<keyword evidence="2" id="KW-0812">Transmembrane</keyword>
<keyword evidence="2" id="KW-0472">Membrane</keyword>
<protein>
    <submittedName>
        <fullName evidence="3 4">Uncharacterized protein</fullName>
    </submittedName>
</protein>
<feature type="region of interest" description="Disordered" evidence="1">
    <location>
        <begin position="302"/>
        <end position="419"/>
    </location>
</feature>
<feature type="transmembrane region" description="Helical" evidence="2">
    <location>
        <begin position="46"/>
        <end position="73"/>
    </location>
</feature>
<dbReference type="Proteomes" id="UP000017200">
    <property type="component" value="Unassembled WGS sequence"/>
</dbReference>
<sequence>MLPRGAATAAALFVARIDRCSAAAILRRDIDGVDDSINPLIDALPAFTYSMPVQLIVLSVTVALLGMLLVHLLFTVRYHMPLSKLNYSLQISAVVVCLINVAAELEVVMHTLRRTGRTEPWTFDYIEVLIPPSIWNEGERGAWLLLQALAAMLVHLTHIQFLTMLFPSELEAKLILGLLGPLAVATAGLHFTALSPHPAVNDLGDAIRNTCNSSLTLLYTFALFVWGLTLNRSRAWRAEGGTATFGSVAMILGVLGVAVNFIEIKEDRMRWLPAVIDCVLLWQSWVGFWWWVGAGMWTGEAEDVERREAKKKKRAEAKLRKREAKERIDKREGGGSVLGSAGSGPISLRRRPMRPSRQNTTEEIELQELGPNASNGTNAAPATATAPNGAPRPAGSRSGRRPAPSSEASDSSGSTPPPSHHFYSPVVAWLSPFFMRLRDAHDEAAVARAALPPRLPDDVRRGWGLRALMLRGKRERGEMRQAAGTQHDADDSEDATTTESGVDPPAPMGAPISAPAPPVGATVPNETGEEPVQRNWAGRGMEGQGRTWTSLLARWRLKDVSHF</sequence>
<dbReference type="EMBL" id="GL541694">
    <property type="protein sequence ID" value="KDE05046.1"/>
    <property type="molecule type" value="Genomic_DNA"/>
</dbReference>